<dbReference type="PANTHER" id="PTHR34075:SF5">
    <property type="entry name" value="BLR3430 PROTEIN"/>
    <property type="match status" value="1"/>
</dbReference>
<dbReference type="InterPro" id="IPR022002">
    <property type="entry name" value="ChsH2_Znr"/>
</dbReference>
<comment type="caution">
    <text evidence="3">The sequence shown here is derived from an EMBL/GenBank/DDBJ whole genome shotgun (WGS) entry which is preliminary data.</text>
</comment>
<dbReference type="Gene3D" id="6.10.30.10">
    <property type="match status" value="1"/>
</dbReference>
<evidence type="ECO:0000313" key="3">
    <source>
        <dbReference type="EMBL" id="MWA04847.1"/>
    </source>
</evidence>
<gene>
    <name evidence="3" type="ORF">F8568_031650</name>
</gene>
<reference evidence="3" key="1">
    <citation type="submission" date="2019-12" db="EMBL/GenBank/DDBJ databases">
        <title>Actinomadura physcomitrii sp. nov., a novel actinomycete isolated from moss [Physcomitrium sphaericum (Ludw) Fuernr].</title>
        <authorList>
            <person name="Zhuang X."/>
        </authorList>
    </citation>
    <scope>NUCLEOTIDE SEQUENCE [LARGE SCALE GENOMIC DNA]</scope>
    <source>
        <strain evidence="3">LD22</strain>
    </source>
</reference>
<dbReference type="SUPFAM" id="SSF50249">
    <property type="entry name" value="Nucleic acid-binding proteins"/>
    <property type="match status" value="1"/>
</dbReference>
<dbReference type="Pfam" id="PF12172">
    <property type="entry name" value="zf-ChsH2"/>
    <property type="match status" value="1"/>
</dbReference>
<evidence type="ECO:0000313" key="4">
    <source>
        <dbReference type="Proteomes" id="UP000462055"/>
    </source>
</evidence>
<evidence type="ECO:0000259" key="1">
    <source>
        <dbReference type="Pfam" id="PF01796"/>
    </source>
</evidence>
<dbReference type="RefSeq" id="WP_151597351.1">
    <property type="nucleotide sequence ID" value="NZ_WBMS02000031.1"/>
</dbReference>
<evidence type="ECO:0000259" key="2">
    <source>
        <dbReference type="Pfam" id="PF12172"/>
    </source>
</evidence>
<dbReference type="AlphaFoldDB" id="A0A6I4MLJ8"/>
<dbReference type="PANTHER" id="PTHR34075">
    <property type="entry name" value="BLR3430 PROTEIN"/>
    <property type="match status" value="1"/>
</dbReference>
<dbReference type="EMBL" id="WBMS02000031">
    <property type="protein sequence ID" value="MWA04847.1"/>
    <property type="molecule type" value="Genomic_DNA"/>
</dbReference>
<sequence length="137" mass="15715">MSVHYSNQITPDLDNPLILPFWEACQRHELVAQHCPSCDTLRFPPLSICANCWSENQAWTRIEPFATLWSFVIYRRAMNPAFADEIPYAIGRVKTDAGPVFETRLAIPLDEIEIGMPLVASFRDVNADFSLLQFEKR</sequence>
<dbReference type="Proteomes" id="UP000462055">
    <property type="component" value="Unassembled WGS sequence"/>
</dbReference>
<dbReference type="InterPro" id="IPR002878">
    <property type="entry name" value="ChsH2_C"/>
</dbReference>
<evidence type="ECO:0008006" key="5">
    <source>
        <dbReference type="Google" id="ProtNLM"/>
    </source>
</evidence>
<proteinExistence type="predicted"/>
<protein>
    <recommendedName>
        <fullName evidence="5">Zn-ribbon domain-containing OB-fold protein</fullName>
    </recommendedName>
</protein>
<feature type="domain" description="ChsH2 C-terminal OB-fold" evidence="1">
    <location>
        <begin position="59"/>
        <end position="123"/>
    </location>
</feature>
<name>A0A6I4MLJ8_9ACTN</name>
<dbReference type="InterPro" id="IPR012340">
    <property type="entry name" value="NA-bd_OB-fold"/>
</dbReference>
<organism evidence="3 4">
    <name type="scientific">Actinomadura physcomitrii</name>
    <dbReference type="NCBI Taxonomy" id="2650748"/>
    <lineage>
        <taxon>Bacteria</taxon>
        <taxon>Bacillati</taxon>
        <taxon>Actinomycetota</taxon>
        <taxon>Actinomycetes</taxon>
        <taxon>Streptosporangiales</taxon>
        <taxon>Thermomonosporaceae</taxon>
        <taxon>Actinomadura</taxon>
    </lineage>
</organism>
<keyword evidence="4" id="KW-1185">Reference proteome</keyword>
<feature type="domain" description="ChsH2 rubredoxin-like zinc ribbon" evidence="2">
    <location>
        <begin position="22"/>
        <end position="56"/>
    </location>
</feature>
<dbReference type="InterPro" id="IPR052513">
    <property type="entry name" value="Thioester_dehydratase-like"/>
</dbReference>
<dbReference type="Pfam" id="PF01796">
    <property type="entry name" value="OB_ChsH2_C"/>
    <property type="match status" value="1"/>
</dbReference>
<accession>A0A6I4MLJ8</accession>